<dbReference type="Proteomes" id="UP001221924">
    <property type="component" value="Unassembled WGS sequence"/>
</dbReference>
<evidence type="ECO:0000313" key="3">
    <source>
        <dbReference type="Proteomes" id="UP001221924"/>
    </source>
</evidence>
<feature type="domain" description="Gliding motility protein SprA N-terminal" evidence="1">
    <location>
        <begin position="4"/>
        <end position="107"/>
    </location>
</feature>
<proteinExistence type="predicted"/>
<gene>
    <name evidence="2" type="ORF">PZH42_27435</name>
</gene>
<name>A0AAW6MBY6_9BACE</name>
<protein>
    <recommendedName>
        <fullName evidence="1">Gliding motility protein SprA N-terminal domain-containing protein</fullName>
    </recommendedName>
</protein>
<sequence>SNSGFSYAKVYSEYYPDKPANKISVIGNPSLAEVKTMMIGVRNNSRTIKSAEVWVNELRLTEFNEDGGWAAQGTLNLQLSDIGSINLAGHVETAGFGGLEQSVSERRL</sequence>
<feature type="non-terminal residue" evidence="2">
    <location>
        <position position="1"/>
    </location>
</feature>
<evidence type="ECO:0000259" key="1">
    <source>
        <dbReference type="Pfam" id="PF14349"/>
    </source>
</evidence>
<dbReference type="RefSeq" id="WP_275202898.1">
    <property type="nucleotide sequence ID" value="NZ_JARFID010000281.1"/>
</dbReference>
<accession>A0AAW6MBY6</accession>
<dbReference type="InterPro" id="IPR025684">
    <property type="entry name" value="SprA_N_dom"/>
</dbReference>
<dbReference type="Pfam" id="PF14349">
    <property type="entry name" value="SprA_N"/>
    <property type="match status" value="1"/>
</dbReference>
<dbReference type="AlphaFoldDB" id="A0AAW6MBY6"/>
<comment type="caution">
    <text evidence="2">The sequence shown here is derived from an EMBL/GenBank/DDBJ whole genome shotgun (WGS) entry which is preliminary data.</text>
</comment>
<evidence type="ECO:0000313" key="2">
    <source>
        <dbReference type="EMBL" id="MDE8697792.1"/>
    </source>
</evidence>
<feature type="non-terminal residue" evidence="2">
    <location>
        <position position="108"/>
    </location>
</feature>
<organism evidence="2 3">
    <name type="scientific">Bacteroides cellulosilyticus</name>
    <dbReference type="NCBI Taxonomy" id="246787"/>
    <lineage>
        <taxon>Bacteria</taxon>
        <taxon>Pseudomonadati</taxon>
        <taxon>Bacteroidota</taxon>
        <taxon>Bacteroidia</taxon>
        <taxon>Bacteroidales</taxon>
        <taxon>Bacteroidaceae</taxon>
        <taxon>Bacteroides</taxon>
    </lineage>
</organism>
<reference evidence="2" key="1">
    <citation type="submission" date="2023-03" db="EMBL/GenBank/DDBJ databases">
        <title>DFI Biobank Strains.</title>
        <authorList>
            <person name="Mostad J."/>
            <person name="Paddock L."/>
            <person name="Medina S."/>
            <person name="Waligurski E."/>
            <person name="Barat B."/>
            <person name="Smith R."/>
            <person name="Burgo V."/>
            <person name="Metcalfe C."/>
            <person name="Woodson C."/>
            <person name="Sundararajan A."/>
            <person name="Ramaswamy R."/>
            <person name="Lin H."/>
            <person name="Pamer E.G."/>
        </authorList>
    </citation>
    <scope>NUCLEOTIDE SEQUENCE</scope>
    <source>
        <strain evidence="2">DFI.9.5</strain>
    </source>
</reference>
<dbReference type="EMBL" id="JARFID010000281">
    <property type="protein sequence ID" value="MDE8697792.1"/>
    <property type="molecule type" value="Genomic_DNA"/>
</dbReference>